<accession>A0A1Y0CWJ5</accession>
<dbReference type="InterPro" id="IPR013325">
    <property type="entry name" value="RNA_pol_sigma_r2"/>
</dbReference>
<keyword evidence="3" id="KW-0731">Sigma factor</keyword>
<dbReference type="InterPro" id="IPR036388">
    <property type="entry name" value="WH-like_DNA-bd_sf"/>
</dbReference>
<keyword evidence="2" id="KW-0805">Transcription regulation</keyword>
<dbReference type="PANTHER" id="PTHR43133:SF63">
    <property type="entry name" value="RNA POLYMERASE SIGMA FACTOR FECI-RELATED"/>
    <property type="match status" value="1"/>
</dbReference>
<dbReference type="NCBIfam" id="TIGR02937">
    <property type="entry name" value="sigma70-ECF"/>
    <property type="match status" value="1"/>
</dbReference>
<feature type="domain" description="RNA polymerase sigma factor 70 region 4 type 2" evidence="5">
    <location>
        <begin position="115"/>
        <end position="160"/>
    </location>
</feature>
<dbReference type="Gene3D" id="1.10.10.10">
    <property type="entry name" value="Winged helix-like DNA-binding domain superfamily/Winged helix DNA-binding domain"/>
    <property type="match status" value="1"/>
</dbReference>
<evidence type="ECO:0000256" key="4">
    <source>
        <dbReference type="ARBA" id="ARBA00023163"/>
    </source>
</evidence>
<dbReference type="GO" id="GO:0016987">
    <property type="term" value="F:sigma factor activity"/>
    <property type="evidence" value="ECO:0007669"/>
    <property type="project" value="UniProtKB-KW"/>
</dbReference>
<evidence type="ECO:0000313" key="7">
    <source>
        <dbReference type="Proteomes" id="UP000243793"/>
    </source>
</evidence>
<dbReference type="InterPro" id="IPR013324">
    <property type="entry name" value="RNA_pol_sigma_r3/r4-like"/>
</dbReference>
<dbReference type="Proteomes" id="UP000243793">
    <property type="component" value="Chromosome"/>
</dbReference>
<gene>
    <name evidence="6" type="ORF">CBP12_05550</name>
</gene>
<evidence type="ECO:0000313" key="6">
    <source>
        <dbReference type="EMBL" id="ART79682.1"/>
    </source>
</evidence>
<dbReference type="InterPro" id="IPR039425">
    <property type="entry name" value="RNA_pol_sigma-70-like"/>
</dbReference>
<keyword evidence="4" id="KW-0804">Transcription</keyword>
<dbReference type="KEGG" id="ocm:CBP12_05550"/>
<dbReference type="PANTHER" id="PTHR43133">
    <property type="entry name" value="RNA POLYMERASE ECF-TYPE SIGMA FACTO"/>
    <property type="match status" value="1"/>
</dbReference>
<protein>
    <recommendedName>
        <fullName evidence="5">RNA polymerase sigma factor 70 region 4 type 2 domain-containing protein</fullName>
    </recommendedName>
</protein>
<evidence type="ECO:0000256" key="2">
    <source>
        <dbReference type="ARBA" id="ARBA00023015"/>
    </source>
</evidence>
<dbReference type="SUPFAM" id="SSF88946">
    <property type="entry name" value="Sigma2 domain of RNA polymerase sigma factors"/>
    <property type="match status" value="1"/>
</dbReference>
<evidence type="ECO:0000256" key="3">
    <source>
        <dbReference type="ARBA" id="ARBA00023082"/>
    </source>
</evidence>
<dbReference type="RefSeq" id="WP_086963554.1">
    <property type="nucleotide sequence ID" value="NZ_CP021376.1"/>
</dbReference>
<evidence type="ECO:0000259" key="5">
    <source>
        <dbReference type="Pfam" id="PF08281"/>
    </source>
</evidence>
<dbReference type="InterPro" id="IPR014284">
    <property type="entry name" value="RNA_pol_sigma-70_dom"/>
</dbReference>
<comment type="similarity">
    <text evidence="1">Belongs to the sigma-70 factor family. ECF subfamily.</text>
</comment>
<dbReference type="SUPFAM" id="SSF88659">
    <property type="entry name" value="Sigma3 and sigma4 domains of RNA polymerase sigma factors"/>
    <property type="match status" value="1"/>
</dbReference>
<proteinExistence type="inferred from homology"/>
<dbReference type="OrthoDB" id="9797134at2"/>
<dbReference type="Pfam" id="PF08281">
    <property type="entry name" value="Sigma70_r4_2"/>
    <property type="match status" value="1"/>
</dbReference>
<dbReference type="CDD" id="cd06171">
    <property type="entry name" value="Sigma70_r4"/>
    <property type="match status" value="1"/>
</dbReference>
<dbReference type="GO" id="GO:0003677">
    <property type="term" value="F:DNA binding"/>
    <property type="evidence" value="ECO:0007669"/>
    <property type="project" value="InterPro"/>
</dbReference>
<evidence type="ECO:0000256" key="1">
    <source>
        <dbReference type="ARBA" id="ARBA00010641"/>
    </source>
</evidence>
<name>A0A1Y0CWJ5_9GAMM</name>
<keyword evidence="7" id="KW-1185">Reference proteome</keyword>
<reference evidence="7" key="1">
    <citation type="submission" date="2017-05" db="EMBL/GenBank/DDBJ databases">
        <authorList>
            <person name="Sung H."/>
        </authorList>
    </citation>
    <scope>NUCLEOTIDE SEQUENCE [LARGE SCALE GENOMIC DNA]</scope>
    <source>
        <strain evidence="7">AMac2203</strain>
    </source>
</reference>
<dbReference type="EMBL" id="CP021376">
    <property type="protein sequence ID" value="ART79682.1"/>
    <property type="molecule type" value="Genomic_DNA"/>
</dbReference>
<dbReference type="AlphaFoldDB" id="A0A1Y0CWJ5"/>
<dbReference type="GO" id="GO:0006352">
    <property type="term" value="P:DNA-templated transcription initiation"/>
    <property type="evidence" value="ECO:0007669"/>
    <property type="project" value="InterPro"/>
</dbReference>
<dbReference type="Gene3D" id="1.10.1740.10">
    <property type="match status" value="1"/>
</dbReference>
<dbReference type="InterPro" id="IPR013249">
    <property type="entry name" value="RNA_pol_sigma70_r4_t2"/>
</dbReference>
<organism evidence="6 7">
    <name type="scientific">Oceanisphaera avium</name>
    <dbReference type="NCBI Taxonomy" id="1903694"/>
    <lineage>
        <taxon>Bacteria</taxon>
        <taxon>Pseudomonadati</taxon>
        <taxon>Pseudomonadota</taxon>
        <taxon>Gammaproteobacteria</taxon>
        <taxon>Aeromonadales</taxon>
        <taxon>Aeromonadaceae</taxon>
        <taxon>Oceanisphaera</taxon>
    </lineage>
</organism>
<sequence>MGLTIHSHTALIQSYLDCQRELTHFLVRRTGSFSLTGDLVHDLYLKLCHLREPVIITNQRAYLFSMAANLATDHARVENRRRQILEEEGGLMWTQNCERGPEHEAFINAELHFVIAALATLSERTRKVLYLSCYEGKYQADIAAELGISISTVFNDLKRSTAAIAQAKKHFAGEALEPAC</sequence>